<dbReference type="AlphaFoldDB" id="A0A8X6PG99"/>
<reference evidence="1" key="1">
    <citation type="submission" date="2020-08" db="EMBL/GenBank/DDBJ databases">
        <title>Multicomponent nature underlies the extraordinary mechanical properties of spider dragline silk.</title>
        <authorList>
            <person name="Kono N."/>
            <person name="Nakamura H."/>
            <person name="Mori M."/>
            <person name="Yoshida Y."/>
            <person name="Ohtoshi R."/>
            <person name="Malay A.D."/>
            <person name="Moran D.A.P."/>
            <person name="Tomita M."/>
            <person name="Numata K."/>
            <person name="Arakawa K."/>
        </authorList>
    </citation>
    <scope>NUCLEOTIDE SEQUENCE</scope>
</reference>
<keyword evidence="2" id="KW-1185">Reference proteome</keyword>
<dbReference type="EMBL" id="BMAW01069523">
    <property type="protein sequence ID" value="GFT69318.1"/>
    <property type="molecule type" value="Genomic_DNA"/>
</dbReference>
<protein>
    <submittedName>
        <fullName evidence="1">Uncharacterized protein</fullName>
    </submittedName>
</protein>
<evidence type="ECO:0000313" key="1">
    <source>
        <dbReference type="EMBL" id="GFT69318.1"/>
    </source>
</evidence>
<proteinExistence type="predicted"/>
<comment type="caution">
    <text evidence="1">The sequence shown here is derived from an EMBL/GenBank/DDBJ whole genome shotgun (WGS) entry which is preliminary data.</text>
</comment>
<gene>
    <name evidence="1" type="ORF">NPIL_548981</name>
</gene>
<organism evidence="1 2">
    <name type="scientific">Nephila pilipes</name>
    <name type="common">Giant wood spider</name>
    <name type="synonym">Nephila maculata</name>
    <dbReference type="NCBI Taxonomy" id="299642"/>
    <lineage>
        <taxon>Eukaryota</taxon>
        <taxon>Metazoa</taxon>
        <taxon>Ecdysozoa</taxon>
        <taxon>Arthropoda</taxon>
        <taxon>Chelicerata</taxon>
        <taxon>Arachnida</taxon>
        <taxon>Araneae</taxon>
        <taxon>Araneomorphae</taxon>
        <taxon>Entelegynae</taxon>
        <taxon>Araneoidea</taxon>
        <taxon>Nephilidae</taxon>
        <taxon>Nephila</taxon>
    </lineage>
</organism>
<name>A0A8X6PG99_NEPPI</name>
<accession>A0A8X6PG99</accession>
<dbReference type="Proteomes" id="UP000887013">
    <property type="component" value="Unassembled WGS sequence"/>
</dbReference>
<evidence type="ECO:0000313" key="2">
    <source>
        <dbReference type="Proteomes" id="UP000887013"/>
    </source>
</evidence>
<sequence length="34" mass="3757">GHAGRWSFLGGVKTWGRYSSCIPVPHHTLMEEGC</sequence>
<feature type="non-terminal residue" evidence="1">
    <location>
        <position position="1"/>
    </location>
</feature>